<feature type="transmembrane region" description="Helical" evidence="4">
    <location>
        <begin position="220"/>
        <end position="243"/>
    </location>
</feature>
<feature type="transmembrane region" description="Helical" evidence="4">
    <location>
        <begin position="144"/>
        <end position="164"/>
    </location>
</feature>
<keyword evidence="2 4" id="KW-1133">Transmembrane helix</keyword>
<dbReference type="AlphaFoldDB" id="A0A0M6ZXY7"/>
<protein>
    <submittedName>
        <fullName evidence="6">Phosphoglycerate transporter family protein</fullName>
    </submittedName>
</protein>
<keyword evidence="3 4" id="KW-0472">Membrane</keyword>
<feature type="transmembrane region" description="Helical" evidence="4">
    <location>
        <begin position="255"/>
        <end position="278"/>
    </location>
</feature>
<feature type="domain" description="Major facilitator superfamily (MFS) profile" evidence="5">
    <location>
        <begin position="13"/>
        <end position="399"/>
    </location>
</feature>
<feature type="transmembrane region" description="Helical" evidence="4">
    <location>
        <begin position="12"/>
        <end position="34"/>
    </location>
</feature>
<organism evidence="6 7">
    <name type="scientific">Roseibium alexandrii</name>
    <dbReference type="NCBI Taxonomy" id="388408"/>
    <lineage>
        <taxon>Bacteria</taxon>
        <taxon>Pseudomonadati</taxon>
        <taxon>Pseudomonadota</taxon>
        <taxon>Alphaproteobacteria</taxon>
        <taxon>Hyphomicrobiales</taxon>
        <taxon>Stappiaceae</taxon>
        <taxon>Roseibium</taxon>
    </lineage>
</organism>
<dbReference type="GO" id="GO:0022857">
    <property type="term" value="F:transmembrane transporter activity"/>
    <property type="evidence" value="ECO:0007669"/>
    <property type="project" value="InterPro"/>
</dbReference>
<evidence type="ECO:0000256" key="1">
    <source>
        <dbReference type="ARBA" id="ARBA00022692"/>
    </source>
</evidence>
<feature type="transmembrane region" description="Helical" evidence="4">
    <location>
        <begin position="344"/>
        <end position="365"/>
    </location>
</feature>
<dbReference type="STRING" id="388408.LAX5112_00952"/>
<feature type="transmembrane region" description="Helical" evidence="4">
    <location>
        <begin position="310"/>
        <end position="332"/>
    </location>
</feature>
<dbReference type="EMBL" id="CXWD01000004">
    <property type="protein sequence ID" value="CTQ66394.1"/>
    <property type="molecule type" value="Genomic_DNA"/>
</dbReference>
<feature type="transmembrane region" description="Helical" evidence="4">
    <location>
        <begin position="170"/>
        <end position="190"/>
    </location>
</feature>
<name>A0A0M6ZXY7_9HYPH</name>
<reference evidence="7" key="1">
    <citation type="submission" date="2015-07" db="EMBL/GenBank/DDBJ databases">
        <authorList>
            <person name="Rodrigo-Torres Lidia"/>
            <person name="Arahal R.David."/>
        </authorList>
    </citation>
    <scope>NUCLEOTIDE SEQUENCE [LARGE SCALE GENOMIC DNA]</scope>
    <source>
        <strain evidence="7">CECT 5112</strain>
    </source>
</reference>
<dbReference type="PANTHER" id="PTHR11360">
    <property type="entry name" value="MONOCARBOXYLATE TRANSPORTER"/>
    <property type="match status" value="1"/>
</dbReference>
<dbReference type="PROSITE" id="PS50850">
    <property type="entry name" value="MFS"/>
    <property type="match status" value="1"/>
</dbReference>
<evidence type="ECO:0000256" key="4">
    <source>
        <dbReference type="SAM" id="Phobius"/>
    </source>
</evidence>
<evidence type="ECO:0000256" key="2">
    <source>
        <dbReference type="ARBA" id="ARBA00022989"/>
    </source>
</evidence>
<proteinExistence type="predicted"/>
<sequence>MTYLTFLQTNARWLAGGFLLTAFSGFGQTFYIALSSGHLREEFQLSHGDFGLLYMAATLASAVSLPWIGRSVDVFPVRFVGLVTCVSLGIFCLSMALVNSVFMLFVVLFGLRLSGQGMMTHVSMTAMGRWYSAQRGRAVSVAQMGFPIAESLFPASFVLISAIVGWRTSWALAAGIMVLGALPLLALLFAKDRIPRSDEQDAGLIEGRQWTRGEALRDPIFWLLTAGVLAPPFIGTAILFNQVYLTELRSWPLELFASAFPVMAGTAIATALVLGPLIDRYSARALLPAVLLPLFSGCLVLALLPAAPTAFVFMGLLGISSGFTAAMSGALWPELYGSRHIGAIRSVAFALMVFSSAAGPGLVGVLIDAGVDFDRQLLVMSGYCALMIGGLTIASRKLRDRQNGPLD</sequence>
<gene>
    <name evidence="6" type="ORF">LAX5112_00952</name>
</gene>
<evidence type="ECO:0000259" key="5">
    <source>
        <dbReference type="PROSITE" id="PS50850"/>
    </source>
</evidence>
<dbReference type="Proteomes" id="UP000053235">
    <property type="component" value="Unassembled WGS sequence"/>
</dbReference>
<evidence type="ECO:0000313" key="7">
    <source>
        <dbReference type="Proteomes" id="UP000053235"/>
    </source>
</evidence>
<keyword evidence="1 4" id="KW-0812">Transmembrane</keyword>
<dbReference type="SUPFAM" id="SSF103473">
    <property type="entry name" value="MFS general substrate transporter"/>
    <property type="match status" value="1"/>
</dbReference>
<dbReference type="OrthoDB" id="1404228at2"/>
<keyword evidence="7" id="KW-1185">Reference proteome</keyword>
<dbReference type="RefSeq" id="WP_055670873.1">
    <property type="nucleotide sequence ID" value="NZ_CXWD01000004.1"/>
</dbReference>
<dbReference type="Gene3D" id="1.20.1250.20">
    <property type="entry name" value="MFS general substrate transporter like domains"/>
    <property type="match status" value="1"/>
</dbReference>
<dbReference type="InterPro" id="IPR036259">
    <property type="entry name" value="MFS_trans_sf"/>
</dbReference>
<dbReference type="InterPro" id="IPR011701">
    <property type="entry name" value="MFS"/>
</dbReference>
<feature type="transmembrane region" description="Helical" evidence="4">
    <location>
        <begin position="377"/>
        <end position="394"/>
    </location>
</feature>
<dbReference type="PANTHER" id="PTHR11360:SF308">
    <property type="entry name" value="BLL3089 PROTEIN"/>
    <property type="match status" value="1"/>
</dbReference>
<accession>A0A0M6ZXY7</accession>
<dbReference type="InterPro" id="IPR050327">
    <property type="entry name" value="Proton-linked_MCT"/>
</dbReference>
<dbReference type="InterPro" id="IPR020846">
    <property type="entry name" value="MFS_dom"/>
</dbReference>
<feature type="transmembrane region" description="Helical" evidence="4">
    <location>
        <begin position="50"/>
        <end position="68"/>
    </location>
</feature>
<dbReference type="Pfam" id="PF07690">
    <property type="entry name" value="MFS_1"/>
    <property type="match status" value="1"/>
</dbReference>
<feature type="transmembrane region" description="Helical" evidence="4">
    <location>
        <begin position="285"/>
        <end position="304"/>
    </location>
</feature>
<evidence type="ECO:0000256" key="3">
    <source>
        <dbReference type="ARBA" id="ARBA00023136"/>
    </source>
</evidence>
<evidence type="ECO:0000313" key="6">
    <source>
        <dbReference type="EMBL" id="CTQ66394.1"/>
    </source>
</evidence>